<dbReference type="Pfam" id="PF04237">
    <property type="entry name" value="YjbR"/>
    <property type="match status" value="1"/>
</dbReference>
<gene>
    <name evidence="1" type="ORF">IRI77_11945</name>
</gene>
<keyword evidence="2" id="KW-1185">Reference proteome</keyword>
<dbReference type="AlphaFoldDB" id="A0A7S7SMN6"/>
<dbReference type="EMBL" id="CP063849">
    <property type="protein sequence ID" value="QOY90624.1"/>
    <property type="molecule type" value="Genomic_DNA"/>
</dbReference>
<name>A0A7S7SMN6_PALFE</name>
<organism evidence="1 2">
    <name type="scientific">Paludibaculum fermentans</name>
    <dbReference type="NCBI Taxonomy" id="1473598"/>
    <lineage>
        <taxon>Bacteria</taxon>
        <taxon>Pseudomonadati</taxon>
        <taxon>Acidobacteriota</taxon>
        <taxon>Terriglobia</taxon>
        <taxon>Bryobacterales</taxon>
        <taxon>Bryobacteraceae</taxon>
        <taxon>Paludibaculum</taxon>
    </lineage>
</organism>
<dbReference type="Gene3D" id="3.90.1150.30">
    <property type="match status" value="1"/>
</dbReference>
<evidence type="ECO:0000313" key="1">
    <source>
        <dbReference type="EMBL" id="QOY90624.1"/>
    </source>
</evidence>
<protein>
    <submittedName>
        <fullName evidence="1">MmcQ/YjbR family DNA-binding protein</fullName>
    </submittedName>
</protein>
<evidence type="ECO:0000313" key="2">
    <source>
        <dbReference type="Proteomes" id="UP000593892"/>
    </source>
</evidence>
<dbReference type="Proteomes" id="UP000593892">
    <property type="component" value="Chromosome"/>
</dbReference>
<dbReference type="GO" id="GO:0003677">
    <property type="term" value="F:DNA binding"/>
    <property type="evidence" value="ECO:0007669"/>
    <property type="project" value="UniProtKB-KW"/>
</dbReference>
<reference evidence="1 2" key="1">
    <citation type="submission" date="2020-10" db="EMBL/GenBank/DDBJ databases">
        <title>Complete genome sequence of Paludibaculum fermentans P105T, a facultatively anaerobic acidobacterium capable of dissimilatory Fe(III) reduction.</title>
        <authorList>
            <person name="Dedysh S.N."/>
            <person name="Beletsky A.V."/>
            <person name="Kulichevskaya I.S."/>
            <person name="Mardanov A.V."/>
            <person name="Ravin N.V."/>
        </authorList>
    </citation>
    <scope>NUCLEOTIDE SEQUENCE [LARGE SCALE GENOMIC DNA]</scope>
    <source>
        <strain evidence="1 2">P105</strain>
    </source>
</reference>
<dbReference type="SUPFAM" id="SSF142906">
    <property type="entry name" value="YjbR-like"/>
    <property type="match status" value="1"/>
</dbReference>
<dbReference type="RefSeq" id="WP_194452284.1">
    <property type="nucleotide sequence ID" value="NZ_CP063849.1"/>
</dbReference>
<dbReference type="InterPro" id="IPR058532">
    <property type="entry name" value="YjbR/MT2646/Rv2570-like"/>
</dbReference>
<keyword evidence="1" id="KW-0238">DNA-binding</keyword>
<dbReference type="KEGG" id="pfer:IRI77_11945"/>
<accession>A0A7S7SMN6</accession>
<sequence length="125" mass="14101">MPKSAKPVDSEAHLQRVRRICLSLPGTMEKLSHGEPTFFVNRKVFTMFSNNHHNDGHIAVWIPVPPGAQATMLATWPETFYYPPYVGVSGWVGVELDRISDDDLASHILEAWRLRAPAKLLKPKL</sequence>
<proteinExistence type="predicted"/>
<dbReference type="InterPro" id="IPR038056">
    <property type="entry name" value="YjbR-like_sf"/>
</dbReference>